<gene>
    <name evidence="1" type="ORF">JR050_12630</name>
</gene>
<dbReference type="RefSeq" id="WP_204203845.1">
    <property type="nucleotide sequence ID" value="NZ_JAFELM010000031.1"/>
</dbReference>
<name>A0ABS2DJC5_9BACI</name>
<evidence type="ECO:0000313" key="2">
    <source>
        <dbReference type="Proteomes" id="UP001518925"/>
    </source>
</evidence>
<dbReference type="Proteomes" id="UP001518925">
    <property type="component" value="Unassembled WGS sequence"/>
</dbReference>
<dbReference type="Gene3D" id="3.40.1000.10">
    <property type="entry name" value="Mog1/PsbP, alpha/beta/alpha sandwich"/>
    <property type="match status" value="1"/>
</dbReference>
<evidence type="ECO:0000313" key="1">
    <source>
        <dbReference type="EMBL" id="MBM6618507.1"/>
    </source>
</evidence>
<accession>A0ABS2DJC5</accession>
<proteinExistence type="predicted"/>
<organism evidence="1 2">
    <name type="scientific">Bacillus suaedaesalsae</name>
    <dbReference type="NCBI Taxonomy" id="2810349"/>
    <lineage>
        <taxon>Bacteria</taxon>
        <taxon>Bacillati</taxon>
        <taxon>Bacillota</taxon>
        <taxon>Bacilli</taxon>
        <taxon>Bacillales</taxon>
        <taxon>Bacillaceae</taxon>
        <taxon>Bacillus</taxon>
    </lineage>
</organism>
<dbReference type="EMBL" id="JAFELM010000031">
    <property type="protein sequence ID" value="MBM6618507.1"/>
    <property type="molecule type" value="Genomic_DNA"/>
</dbReference>
<keyword evidence="2" id="KW-1185">Reference proteome</keyword>
<reference evidence="1 2" key="1">
    <citation type="submission" date="2021-02" db="EMBL/GenBank/DDBJ databases">
        <title>Bacillus sp. RD4P76, an endophyte from a halophyte.</title>
        <authorList>
            <person name="Sun J.-Q."/>
        </authorList>
    </citation>
    <scope>NUCLEOTIDE SEQUENCE [LARGE SCALE GENOMIC DNA]</scope>
    <source>
        <strain evidence="1 2">RD4P76</strain>
    </source>
</reference>
<protein>
    <submittedName>
        <fullName evidence="1">Uncharacterized protein</fullName>
    </submittedName>
</protein>
<sequence length="95" mass="10886">MITLPQPMKLDEYIEYATANTGYEYLSNENYTSNGIEWNEAISLNHSEQGTVKLNQRTFIVEDKAYVFTYGAIPDNYDSSLGDYKKITESVIVEQ</sequence>
<comment type="caution">
    <text evidence="1">The sequence shown here is derived from an EMBL/GenBank/DDBJ whole genome shotgun (WGS) entry which is preliminary data.</text>
</comment>